<dbReference type="EMBL" id="DS547117">
    <property type="protein sequence ID" value="EDR04611.1"/>
    <property type="molecule type" value="Genomic_DNA"/>
</dbReference>
<keyword evidence="3" id="KW-1185">Reference proteome</keyword>
<evidence type="ECO:0000256" key="1">
    <source>
        <dbReference type="SAM" id="MobiDB-lite"/>
    </source>
</evidence>
<organism evidence="3">
    <name type="scientific">Laccaria bicolor (strain S238N-H82 / ATCC MYA-4686)</name>
    <name type="common">Bicoloured deceiver</name>
    <name type="synonym">Laccaria laccata var. bicolor</name>
    <dbReference type="NCBI Taxonomy" id="486041"/>
    <lineage>
        <taxon>Eukaryota</taxon>
        <taxon>Fungi</taxon>
        <taxon>Dikarya</taxon>
        <taxon>Basidiomycota</taxon>
        <taxon>Agaricomycotina</taxon>
        <taxon>Agaricomycetes</taxon>
        <taxon>Agaricomycetidae</taxon>
        <taxon>Agaricales</taxon>
        <taxon>Agaricineae</taxon>
        <taxon>Hydnangiaceae</taxon>
        <taxon>Laccaria</taxon>
    </lineage>
</organism>
<dbReference type="Proteomes" id="UP000001194">
    <property type="component" value="Unassembled WGS sequence"/>
</dbReference>
<dbReference type="HOGENOM" id="CLU_1777789_0_0_1"/>
<evidence type="ECO:0000313" key="3">
    <source>
        <dbReference type="Proteomes" id="UP000001194"/>
    </source>
</evidence>
<name>B0DL94_LACBS</name>
<proteinExistence type="predicted"/>
<feature type="compositionally biased region" description="Basic and acidic residues" evidence="1">
    <location>
        <begin position="62"/>
        <end position="72"/>
    </location>
</feature>
<feature type="region of interest" description="Disordered" evidence="1">
    <location>
        <begin position="1"/>
        <end position="146"/>
    </location>
</feature>
<feature type="compositionally biased region" description="Basic and acidic residues" evidence="1">
    <location>
        <begin position="25"/>
        <end position="34"/>
    </location>
</feature>
<dbReference type="GeneID" id="6080436"/>
<reference evidence="2 3" key="1">
    <citation type="journal article" date="2008" name="Nature">
        <title>The genome of Laccaria bicolor provides insights into mycorrhizal symbiosis.</title>
        <authorList>
            <person name="Martin F."/>
            <person name="Aerts A."/>
            <person name="Ahren D."/>
            <person name="Brun A."/>
            <person name="Danchin E.G.J."/>
            <person name="Duchaussoy F."/>
            <person name="Gibon J."/>
            <person name="Kohler A."/>
            <person name="Lindquist E."/>
            <person name="Pereda V."/>
            <person name="Salamov A."/>
            <person name="Shapiro H.J."/>
            <person name="Wuyts J."/>
            <person name="Blaudez D."/>
            <person name="Buee M."/>
            <person name="Brokstein P."/>
            <person name="Canbaeck B."/>
            <person name="Cohen D."/>
            <person name="Courty P.E."/>
            <person name="Coutinho P.M."/>
            <person name="Delaruelle C."/>
            <person name="Detter J.C."/>
            <person name="Deveau A."/>
            <person name="DiFazio S."/>
            <person name="Duplessis S."/>
            <person name="Fraissinet-Tachet L."/>
            <person name="Lucic E."/>
            <person name="Frey-Klett P."/>
            <person name="Fourrey C."/>
            <person name="Feussner I."/>
            <person name="Gay G."/>
            <person name="Grimwood J."/>
            <person name="Hoegger P.J."/>
            <person name="Jain P."/>
            <person name="Kilaru S."/>
            <person name="Labbe J."/>
            <person name="Lin Y.C."/>
            <person name="Legue V."/>
            <person name="Le Tacon F."/>
            <person name="Marmeisse R."/>
            <person name="Melayah D."/>
            <person name="Montanini B."/>
            <person name="Muratet M."/>
            <person name="Nehls U."/>
            <person name="Niculita-Hirzel H."/>
            <person name="Oudot-Le Secq M.P."/>
            <person name="Peter M."/>
            <person name="Quesneville H."/>
            <person name="Rajashekar B."/>
            <person name="Reich M."/>
            <person name="Rouhier N."/>
            <person name="Schmutz J."/>
            <person name="Yin T."/>
            <person name="Chalot M."/>
            <person name="Henrissat B."/>
            <person name="Kuees U."/>
            <person name="Lucas S."/>
            <person name="Van de Peer Y."/>
            <person name="Podila G.K."/>
            <person name="Polle A."/>
            <person name="Pukkila P.J."/>
            <person name="Richardson P.M."/>
            <person name="Rouze P."/>
            <person name="Sanders I.R."/>
            <person name="Stajich J.E."/>
            <person name="Tunlid A."/>
            <person name="Tuskan G."/>
            <person name="Grigoriev I.V."/>
        </authorList>
    </citation>
    <scope>NUCLEOTIDE SEQUENCE [LARGE SCALE GENOMIC DNA]</scope>
    <source>
        <strain evidence="3">S238N-H82 / ATCC MYA-4686</strain>
    </source>
</reference>
<dbReference type="RefSeq" id="XP_001884783.1">
    <property type="nucleotide sequence ID" value="XM_001884748.1"/>
</dbReference>
<dbReference type="InParanoid" id="B0DL94"/>
<dbReference type="AlphaFoldDB" id="B0DL94"/>
<sequence length="146" mass="16476">MPRRFFLPPSPSPSTPPFQATTTARDIDVDHDHDDDLTDDDDHADGARRHATSSTTTPPLQEPHDVATPRHTDGRRRRRRGTSMDVPPRLQPRCHVTTRHRTPTTRQPNEPQPHANENGRPADEDDDTTPLPAHDNDCPRAPTTRQ</sequence>
<dbReference type="KEGG" id="lbc:LACBIDRAFT_330424"/>
<accession>B0DL94</accession>
<evidence type="ECO:0000313" key="2">
    <source>
        <dbReference type="EMBL" id="EDR04611.1"/>
    </source>
</evidence>
<gene>
    <name evidence="2" type="ORF">LACBIDRAFT_330424</name>
</gene>
<protein>
    <submittedName>
        <fullName evidence="2">Predicted protein</fullName>
    </submittedName>
</protein>